<evidence type="ECO:0000313" key="9">
    <source>
        <dbReference type="Proteomes" id="UP000663851"/>
    </source>
</evidence>
<proteinExistence type="predicted"/>
<feature type="coiled-coil region" evidence="1">
    <location>
        <begin position="454"/>
        <end position="488"/>
    </location>
</feature>
<accession>A0A820B594</accession>
<protein>
    <submittedName>
        <fullName evidence="8">Uncharacterized protein</fullName>
    </submittedName>
</protein>
<comment type="caution">
    <text evidence="8">The sequence shown here is derived from an EMBL/GenBank/DDBJ whole genome shotgun (WGS) entry which is preliminary data.</text>
</comment>
<organism evidence="8 9">
    <name type="scientific">Rotaria socialis</name>
    <dbReference type="NCBI Taxonomy" id="392032"/>
    <lineage>
        <taxon>Eukaryota</taxon>
        <taxon>Metazoa</taxon>
        <taxon>Spiralia</taxon>
        <taxon>Gnathifera</taxon>
        <taxon>Rotifera</taxon>
        <taxon>Eurotatoria</taxon>
        <taxon>Bdelloidea</taxon>
        <taxon>Philodinida</taxon>
        <taxon>Philodinidae</taxon>
        <taxon>Rotaria</taxon>
    </lineage>
</organism>
<dbReference type="AlphaFoldDB" id="A0A820B594"/>
<keyword evidence="3" id="KW-0472">Membrane</keyword>
<feature type="compositionally biased region" description="Low complexity" evidence="2">
    <location>
        <begin position="28"/>
        <end position="40"/>
    </location>
</feature>
<feature type="compositionally biased region" description="Low complexity" evidence="2">
    <location>
        <begin position="365"/>
        <end position="382"/>
    </location>
</feature>
<gene>
    <name evidence="5" type="ORF">GRG538_LOCUS1424</name>
    <name evidence="8" type="ORF">HFQ381_LOCUS6598</name>
    <name evidence="6" type="ORF">LUA448_LOCUS24599</name>
    <name evidence="4" type="ORF">TIS948_LOCUS1632</name>
    <name evidence="7" type="ORF">UJA718_LOCUS3910</name>
</gene>
<evidence type="ECO:0000256" key="2">
    <source>
        <dbReference type="SAM" id="MobiDB-lite"/>
    </source>
</evidence>
<evidence type="ECO:0000313" key="8">
    <source>
        <dbReference type="EMBL" id="CAF4187029.1"/>
    </source>
</evidence>
<evidence type="ECO:0000313" key="10">
    <source>
        <dbReference type="Proteomes" id="UP000663873"/>
    </source>
</evidence>
<dbReference type="Proteomes" id="UP000663872">
    <property type="component" value="Unassembled WGS sequence"/>
</dbReference>
<dbReference type="EMBL" id="CAJNXB010000047">
    <property type="protein sequence ID" value="CAF3004472.1"/>
    <property type="molecule type" value="Genomic_DNA"/>
</dbReference>
<evidence type="ECO:0000313" key="5">
    <source>
        <dbReference type="EMBL" id="CAF3310291.1"/>
    </source>
</evidence>
<dbReference type="Proteomes" id="UP000663873">
    <property type="component" value="Unassembled WGS sequence"/>
</dbReference>
<keyword evidence="10" id="KW-1185">Reference proteome</keyword>
<dbReference type="EMBL" id="CAJNYT010000037">
    <property type="protein sequence ID" value="CAF3310291.1"/>
    <property type="molecule type" value="Genomic_DNA"/>
</dbReference>
<feature type="transmembrane region" description="Helical" evidence="3">
    <location>
        <begin position="521"/>
        <end position="540"/>
    </location>
</feature>
<dbReference type="EMBL" id="CAJNYD010003257">
    <property type="protein sequence ID" value="CAF3490010.1"/>
    <property type="molecule type" value="Genomic_DNA"/>
</dbReference>
<feature type="compositionally biased region" description="Polar residues" evidence="2">
    <location>
        <begin position="195"/>
        <end position="209"/>
    </location>
</feature>
<feature type="region of interest" description="Disordered" evidence="2">
    <location>
        <begin position="1"/>
        <end position="48"/>
    </location>
</feature>
<keyword evidence="1" id="KW-0175">Coiled coil</keyword>
<dbReference type="EMBL" id="CAJOBO010000300">
    <property type="protein sequence ID" value="CAF4187029.1"/>
    <property type="molecule type" value="Genomic_DNA"/>
</dbReference>
<evidence type="ECO:0000313" key="4">
    <source>
        <dbReference type="EMBL" id="CAF3004472.1"/>
    </source>
</evidence>
<evidence type="ECO:0000256" key="3">
    <source>
        <dbReference type="SAM" id="Phobius"/>
    </source>
</evidence>
<dbReference type="Proteomes" id="UP000663825">
    <property type="component" value="Unassembled WGS sequence"/>
</dbReference>
<feature type="region of interest" description="Disordered" evidence="2">
    <location>
        <begin position="192"/>
        <end position="222"/>
    </location>
</feature>
<evidence type="ECO:0000313" key="7">
    <source>
        <dbReference type="EMBL" id="CAF4158469.1"/>
    </source>
</evidence>
<dbReference type="EMBL" id="CAJOBP010000302">
    <property type="protein sequence ID" value="CAF4158469.1"/>
    <property type="molecule type" value="Genomic_DNA"/>
</dbReference>
<sequence length="567" mass="65490">MEDDEEHTYYGDAAILEPIAEQQDDEITTSPMSSSSMDTSFVEEERRAHEEIRQFEELEKQFASNRRGIRVKFDDEQVTPSIQTTVIKTEPCFQVNSTEDQVTKHFYQNQFQLKDEENNQGSNKILSRTPSERDSLEEEYVVAFEQEKDTSQKPNEIKNGNYNKIPDLLDQICCTSPGKSILKKSQKKERILTTKFDQTSDPRSTSPPTLNKKKSLSTRSDSNEIQHLAEATAKQTLSQTLPPIRSLFEPTINIFDTSLSNQVVPNTRRPARLQYYVKPYRGSTYIHPDINKKNRSRSLSEQRLGQESRASVWYTFSNQYNQPSTGEWNRRQHVSWSPVREYIHQGRNKVLKSPTKKTELPPNKTSSLLTANSSSNPCLRSSSSMIPVSVRYRSSRLSEIPQHFRQSFPPSSIDSYESSSITNCSLTPITPTSQNSQYEQKKEKNFISSLPDIIHQHRQEHDNTLQRYDRLLEKMRATDEQLQTLSRSWTNNTQKKTRSTCDLDLSLNKSTSSSTLFSPTSLQMCLIILVIFNLLFIYLFSKVNIWWSQSAAHTMTTEQRDEGEFQF</sequence>
<reference evidence="8" key="1">
    <citation type="submission" date="2021-02" db="EMBL/GenBank/DDBJ databases">
        <authorList>
            <person name="Nowell W R."/>
        </authorList>
    </citation>
    <scope>NUCLEOTIDE SEQUENCE</scope>
</reference>
<evidence type="ECO:0000256" key="1">
    <source>
        <dbReference type="SAM" id="Coils"/>
    </source>
</evidence>
<name>A0A820B594_9BILA</name>
<dbReference type="Proteomes" id="UP000663851">
    <property type="component" value="Unassembled WGS sequence"/>
</dbReference>
<keyword evidence="3" id="KW-0812">Transmembrane</keyword>
<evidence type="ECO:0000313" key="6">
    <source>
        <dbReference type="EMBL" id="CAF3490010.1"/>
    </source>
</evidence>
<dbReference type="OrthoDB" id="10032356at2759"/>
<dbReference type="Proteomes" id="UP000663833">
    <property type="component" value="Unassembled WGS sequence"/>
</dbReference>
<keyword evidence="3" id="KW-1133">Transmembrane helix</keyword>
<feature type="region of interest" description="Disordered" evidence="2">
    <location>
        <begin position="347"/>
        <end position="382"/>
    </location>
</feature>